<evidence type="ECO:0008006" key="3">
    <source>
        <dbReference type="Google" id="ProtNLM"/>
    </source>
</evidence>
<dbReference type="EMBL" id="JAPFFF010000030">
    <property type="protein sequence ID" value="KAK8845969.1"/>
    <property type="molecule type" value="Genomic_DNA"/>
</dbReference>
<evidence type="ECO:0000313" key="2">
    <source>
        <dbReference type="Proteomes" id="UP001470230"/>
    </source>
</evidence>
<dbReference type="Proteomes" id="UP001470230">
    <property type="component" value="Unassembled WGS sequence"/>
</dbReference>
<accession>A0ABR2HGW8</accession>
<gene>
    <name evidence="1" type="ORF">M9Y10_020905</name>
</gene>
<evidence type="ECO:0000313" key="1">
    <source>
        <dbReference type="EMBL" id="KAK8845969.1"/>
    </source>
</evidence>
<comment type="caution">
    <text evidence="1">The sequence shown here is derived from an EMBL/GenBank/DDBJ whole genome shotgun (WGS) entry which is preliminary data.</text>
</comment>
<keyword evidence="2" id="KW-1185">Reference proteome</keyword>
<organism evidence="1 2">
    <name type="scientific">Tritrichomonas musculus</name>
    <dbReference type="NCBI Taxonomy" id="1915356"/>
    <lineage>
        <taxon>Eukaryota</taxon>
        <taxon>Metamonada</taxon>
        <taxon>Parabasalia</taxon>
        <taxon>Tritrichomonadida</taxon>
        <taxon>Tritrichomonadidae</taxon>
        <taxon>Tritrichomonas</taxon>
    </lineage>
</organism>
<proteinExistence type="predicted"/>
<name>A0ABR2HGW8_9EUKA</name>
<sequence length="134" mass="15004">MIEVAQSKEMQELATDLDSQAIWQMIKKLITTHHLKLLQNIEIDLDLNVYDDEASFAASAVYAKPIGLQTNAKFTFDDDYKTSFSGTIGGGKRTGVSTGIECNQKIEDETYFRGFAGYDKSNGANASFLYEHRF</sequence>
<reference evidence="1 2" key="1">
    <citation type="submission" date="2024-04" db="EMBL/GenBank/DDBJ databases">
        <title>Tritrichomonas musculus Genome.</title>
        <authorList>
            <person name="Alves-Ferreira E."/>
            <person name="Grigg M."/>
            <person name="Lorenzi H."/>
            <person name="Galac M."/>
        </authorList>
    </citation>
    <scope>NUCLEOTIDE SEQUENCE [LARGE SCALE GENOMIC DNA]</scope>
    <source>
        <strain evidence="1 2">EAF2021</strain>
    </source>
</reference>
<protein>
    <recommendedName>
        <fullName evidence="3">Autotransporter domain-containing protein</fullName>
    </recommendedName>
</protein>